<evidence type="ECO:0000256" key="2">
    <source>
        <dbReference type="ARBA" id="ARBA00023015"/>
    </source>
</evidence>
<evidence type="ECO:0000256" key="3">
    <source>
        <dbReference type="ARBA" id="ARBA00023125"/>
    </source>
</evidence>
<dbReference type="GO" id="GO:0003677">
    <property type="term" value="F:DNA binding"/>
    <property type="evidence" value="ECO:0007669"/>
    <property type="project" value="UniProtKB-KW"/>
</dbReference>
<keyword evidence="4" id="KW-0804">Transcription</keyword>
<dbReference type="RefSeq" id="WP_122931478.1">
    <property type="nucleotide sequence ID" value="NZ_JACIBY010000018.1"/>
</dbReference>
<evidence type="ECO:0000313" key="5">
    <source>
        <dbReference type="EMBL" id="MBB3841565.1"/>
    </source>
</evidence>
<proteinExistence type="inferred from homology"/>
<protein>
    <submittedName>
        <fullName evidence="5">Putative transcriptional regulator</fullName>
    </submittedName>
</protein>
<dbReference type="GO" id="GO:0045892">
    <property type="term" value="P:negative regulation of DNA-templated transcription"/>
    <property type="evidence" value="ECO:0007669"/>
    <property type="project" value="InterPro"/>
</dbReference>
<organism evidence="5 6">
    <name type="scientific">Runella defluvii</name>
    <dbReference type="NCBI Taxonomy" id="370973"/>
    <lineage>
        <taxon>Bacteria</taxon>
        <taxon>Pseudomonadati</taxon>
        <taxon>Bacteroidota</taxon>
        <taxon>Cytophagia</taxon>
        <taxon>Cytophagales</taxon>
        <taxon>Spirosomataceae</taxon>
        <taxon>Runella</taxon>
    </lineage>
</organism>
<keyword evidence="3" id="KW-0238">DNA-binding</keyword>
<evidence type="ECO:0000256" key="4">
    <source>
        <dbReference type="ARBA" id="ARBA00023163"/>
    </source>
</evidence>
<comment type="similarity">
    <text evidence="1">Belongs to the BlaI transcriptional regulatory family.</text>
</comment>
<reference evidence="5 6" key="1">
    <citation type="submission" date="2020-08" db="EMBL/GenBank/DDBJ databases">
        <title>Genomic Encyclopedia of Type Strains, Phase IV (KMG-IV): sequencing the most valuable type-strain genomes for metagenomic binning, comparative biology and taxonomic classification.</title>
        <authorList>
            <person name="Goeker M."/>
        </authorList>
    </citation>
    <scope>NUCLEOTIDE SEQUENCE [LARGE SCALE GENOMIC DNA]</scope>
    <source>
        <strain evidence="5 6">DSM 17976</strain>
    </source>
</reference>
<comment type="caution">
    <text evidence="5">The sequence shown here is derived from an EMBL/GenBank/DDBJ whole genome shotgun (WGS) entry which is preliminary data.</text>
</comment>
<sequence>MRELTKAEEQVMQILWDLGKGVVWNVLERFPTPKPAYNTISTFIRILEQKGFIAHRPISGKTYEYFPIISKEDYRAYEANKLMSNYFSGSVKDLVSYFVQDKDLSVQDADEIIKLLQEGGK</sequence>
<keyword evidence="2" id="KW-0805">Transcription regulation</keyword>
<dbReference type="EMBL" id="JACIBY010000018">
    <property type="protein sequence ID" value="MBB3841565.1"/>
    <property type="molecule type" value="Genomic_DNA"/>
</dbReference>
<evidence type="ECO:0000313" key="6">
    <source>
        <dbReference type="Proteomes" id="UP000541352"/>
    </source>
</evidence>
<dbReference type="InterPro" id="IPR036388">
    <property type="entry name" value="WH-like_DNA-bd_sf"/>
</dbReference>
<accession>A0A7W5ZQ14</accession>
<evidence type="ECO:0000256" key="1">
    <source>
        <dbReference type="ARBA" id="ARBA00011046"/>
    </source>
</evidence>
<keyword evidence="6" id="KW-1185">Reference proteome</keyword>
<name>A0A7W5ZQ14_9BACT</name>
<dbReference type="Pfam" id="PF03965">
    <property type="entry name" value="Penicillinase_R"/>
    <property type="match status" value="1"/>
</dbReference>
<dbReference type="Gene3D" id="1.10.4040.10">
    <property type="entry name" value="Penicillinase repressor domain"/>
    <property type="match status" value="1"/>
</dbReference>
<dbReference type="PIRSF" id="PIRSF019455">
    <property type="entry name" value="CopR_AtkY"/>
    <property type="match status" value="1"/>
</dbReference>
<dbReference type="Gene3D" id="1.10.10.10">
    <property type="entry name" value="Winged helix-like DNA-binding domain superfamily/Winged helix DNA-binding domain"/>
    <property type="match status" value="1"/>
</dbReference>
<dbReference type="AlphaFoldDB" id="A0A7W5ZQ14"/>
<dbReference type="InterPro" id="IPR005650">
    <property type="entry name" value="BlaI_family"/>
</dbReference>
<dbReference type="Proteomes" id="UP000541352">
    <property type="component" value="Unassembled WGS sequence"/>
</dbReference>
<gene>
    <name evidence="5" type="ORF">FHS57_005593</name>
</gene>
<dbReference type="SUPFAM" id="SSF46785">
    <property type="entry name" value="Winged helix' DNA-binding domain"/>
    <property type="match status" value="1"/>
</dbReference>
<dbReference type="InterPro" id="IPR036390">
    <property type="entry name" value="WH_DNA-bd_sf"/>
</dbReference>